<comment type="caution">
    <text evidence="1">The sequence shown here is derived from an EMBL/GenBank/DDBJ whole genome shotgun (WGS) entry which is preliminary data.</text>
</comment>
<dbReference type="AlphaFoldDB" id="A0A2S3ZS72"/>
<gene>
    <name evidence="1" type="ORF">CVS27_17370</name>
</gene>
<name>A0A2S3ZS72_ARTGL</name>
<protein>
    <submittedName>
        <fullName evidence="1">Uncharacterized protein</fullName>
    </submittedName>
</protein>
<accession>A0A2S3ZS72</accession>
<keyword evidence="2" id="KW-1185">Reference proteome</keyword>
<dbReference type="EMBL" id="PPXC01000017">
    <property type="protein sequence ID" value="POH72096.1"/>
    <property type="molecule type" value="Genomic_DNA"/>
</dbReference>
<organism evidence="1 2">
    <name type="scientific">Arthrobacter glacialis</name>
    <dbReference type="NCBI Taxonomy" id="1664"/>
    <lineage>
        <taxon>Bacteria</taxon>
        <taxon>Bacillati</taxon>
        <taxon>Actinomycetota</taxon>
        <taxon>Actinomycetes</taxon>
        <taxon>Micrococcales</taxon>
        <taxon>Micrococcaceae</taxon>
        <taxon>Arthrobacter</taxon>
    </lineage>
</organism>
<proteinExistence type="predicted"/>
<evidence type="ECO:0000313" key="2">
    <source>
        <dbReference type="Proteomes" id="UP000237061"/>
    </source>
</evidence>
<sequence length="120" mass="12026">MTALSGLSGGAARGGPSAEAVSAVAQRLAGIAGELEGLRLQLGRLNAMDWRSPAAAAFRDSLADRNLALSAVARDVTAAVASLGSYALSLPAVPPRPGDGPGMGVPSPGMQGFGMAWPWR</sequence>
<evidence type="ECO:0000313" key="1">
    <source>
        <dbReference type="EMBL" id="POH72096.1"/>
    </source>
</evidence>
<reference evidence="1 2" key="1">
    <citation type="submission" date="2018-01" db="EMBL/GenBank/DDBJ databases">
        <title>Arthrobacter sp. nov., from glaciers in China.</title>
        <authorList>
            <person name="Liu Q."/>
            <person name="Xin Y.-H."/>
        </authorList>
    </citation>
    <scope>NUCLEOTIDE SEQUENCE [LARGE SCALE GENOMIC DNA]</scope>
    <source>
        <strain evidence="1 2">HLT2-12-2</strain>
    </source>
</reference>
<dbReference type="Proteomes" id="UP000237061">
    <property type="component" value="Unassembled WGS sequence"/>
</dbReference>